<dbReference type="InterPro" id="IPR018490">
    <property type="entry name" value="cNMP-bd_dom_sf"/>
</dbReference>
<evidence type="ECO:0000259" key="7">
    <source>
        <dbReference type="Pfam" id="PF00520"/>
    </source>
</evidence>
<dbReference type="GO" id="GO:0005249">
    <property type="term" value="F:voltage-gated potassium channel activity"/>
    <property type="evidence" value="ECO:0007669"/>
    <property type="project" value="TreeGrafter"/>
</dbReference>
<keyword evidence="2 6" id="KW-0812">Transmembrane</keyword>
<proteinExistence type="predicted"/>
<feature type="transmembrane region" description="Helical" evidence="6">
    <location>
        <begin position="240"/>
        <end position="262"/>
    </location>
</feature>
<dbReference type="SUPFAM" id="SSF81324">
    <property type="entry name" value="Voltage-gated potassium channels"/>
    <property type="match status" value="1"/>
</dbReference>
<dbReference type="Gene3D" id="2.60.120.10">
    <property type="entry name" value="Jelly Rolls"/>
    <property type="match status" value="1"/>
</dbReference>
<protein>
    <recommendedName>
        <fullName evidence="7">Ion transport domain-containing protein</fullName>
    </recommendedName>
</protein>
<evidence type="ECO:0000313" key="8">
    <source>
        <dbReference type="EMBL" id="CAD9599310.1"/>
    </source>
</evidence>
<dbReference type="InterPro" id="IPR050818">
    <property type="entry name" value="KCNH_animal-type"/>
</dbReference>
<dbReference type="EMBL" id="HBGW01058795">
    <property type="protein sequence ID" value="CAD9599310.1"/>
    <property type="molecule type" value="Transcribed_RNA"/>
</dbReference>
<reference evidence="8" key="1">
    <citation type="submission" date="2021-01" db="EMBL/GenBank/DDBJ databases">
        <authorList>
            <person name="Corre E."/>
            <person name="Pelletier E."/>
            <person name="Niang G."/>
            <person name="Scheremetjew M."/>
            <person name="Finn R."/>
            <person name="Kale V."/>
            <person name="Holt S."/>
            <person name="Cochrane G."/>
            <person name="Meng A."/>
            <person name="Brown T."/>
            <person name="Cohen L."/>
        </authorList>
    </citation>
    <scope>NUCLEOTIDE SEQUENCE</scope>
    <source>
        <strain evidence="8">RCC3387</strain>
    </source>
</reference>
<feature type="region of interest" description="Disordered" evidence="5">
    <location>
        <begin position="806"/>
        <end position="831"/>
    </location>
</feature>
<evidence type="ECO:0000256" key="6">
    <source>
        <dbReference type="SAM" id="Phobius"/>
    </source>
</evidence>
<keyword evidence="3 6" id="KW-1133">Transmembrane helix</keyword>
<dbReference type="GO" id="GO:0005886">
    <property type="term" value="C:plasma membrane"/>
    <property type="evidence" value="ECO:0007669"/>
    <property type="project" value="TreeGrafter"/>
</dbReference>
<evidence type="ECO:0000256" key="1">
    <source>
        <dbReference type="ARBA" id="ARBA00004141"/>
    </source>
</evidence>
<dbReference type="Pfam" id="PF00520">
    <property type="entry name" value="Ion_trans"/>
    <property type="match status" value="1"/>
</dbReference>
<feature type="transmembrane region" description="Helical" evidence="6">
    <location>
        <begin position="354"/>
        <end position="375"/>
    </location>
</feature>
<evidence type="ECO:0000256" key="4">
    <source>
        <dbReference type="ARBA" id="ARBA00023136"/>
    </source>
</evidence>
<name>A0A7S2L8U6_9DINO</name>
<gene>
    <name evidence="8" type="ORF">BRAN1462_LOCUS37380</name>
</gene>
<dbReference type="GO" id="GO:0042391">
    <property type="term" value="P:regulation of membrane potential"/>
    <property type="evidence" value="ECO:0007669"/>
    <property type="project" value="TreeGrafter"/>
</dbReference>
<organism evidence="8">
    <name type="scientific">Zooxanthella nutricula</name>
    <dbReference type="NCBI Taxonomy" id="1333877"/>
    <lineage>
        <taxon>Eukaryota</taxon>
        <taxon>Sar</taxon>
        <taxon>Alveolata</taxon>
        <taxon>Dinophyceae</taxon>
        <taxon>Peridiniales</taxon>
        <taxon>Peridiniales incertae sedis</taxon>
        <taxon>Zooxanthella</taxon>
    </lineage>
</organism>
<dbReference type="PANTHER" id="PTHR10217">
    <property type="entry name" value="VOLTAGE AND LIGAND GATED POTASSIUM CHANNEL"/>
    <property type="match status" value="1"/>
</dbReference>
<feature type="transmembrane region" description="Helical" evidence="6">
    <location>
        <begin position="282"/>
        <end position="309"/>
    </location>
</feature>
<evidence type="ECO:0000256" key="5">
    <source>
        <dbReference type="SAM" id="MobiDB-lite"/>
    </source>
</evidence>
<feature type="transmembrane region" description="Helical" evidence="6">
    <location>
        <begin position="436"/>
        <end position="463"/>
    </location>
</feature>
<feature type="domain" description="Ion transport" evidence="7">
    <location>
        <begin position="208"/>
        <end position="459"/>
    </location>
</feature>
<dbReference type="Gene3D" id="1.10.287.70">
    <property type="match status" value="1"/>
</dbReference>
<comment type="subcellular location">
    <subcellularLocation>
        <location evidence="1">Membrane</location>
        <topology evidence="1">Multi-pass membrane protein</topology>
    </subcellularLocation>
</comment>
<dbReference type="AlphaFoldDB" id="A0A7S2L8U6"/>
<keyword evidence="4 6" id="KW-0472">Membrane</keyword>
<dbReference type="SUPFAM" id="SSF51206">
    <property type="entry name" value="cAMP-binding domain-like"/>
    <property type="match status" value="1"/>
</dbReference>
<feature type="transmembrane region" description="Helical" evidence="6">
    <location>
        <begin position="207"/>
        <end position="228"/>
    </location>
</feature>
<sequence>MRRSSTIQIGESGESVAHALQERQHAAVLRARMDMSKSDAQDDAAAESRRESTISLMGQLPTALNRLTTAGRRTRRASTVDLFAGSLPTGRAHTSVQDEEGGAEQGVRLAVWPTWRAPLLVADRQGGKLSRGDSNFSEASHAHAHEYFKKLGGRRGTTFEGATDLACPSSSCDQFIVERDATDGVVFLQKPTFMDGLVASPNATRRVLWSITGLVCVLYDMVMIPLGVFDYAETSASISLSFALSVYWSADIVTNFLTGYFTNTGVVERRFKRCAAHYMKGWLAFDFSLVIIDWSVFFVQATTTSIGILRAGKSVRMAKSLRLLRLVRLAKADGMWSDISKHLHSEVLTTISRIFILMMFVVMSSHFIACMWYGLSLLESPDRSTWVTQHILSDGWEEPDGSAHILYSYTTALHWSLTQFMPASMEVRPHNLMERVFNICVVLFGLLTFTSLVSGISSAMMHLQHLKAESMHRKRKLREWLSENKVTMNLVARVWACVQNSSKIHHRIRQEEVALLQILPSNVMGDLYMEIFQPAFQAHPFFEPYLLFRKDAMRRLYDNAVSERFVDAADELFRAGDPAEHSFYMRRGSLLYGLTKKEIEGIRLQVDKQMQIQKRVTRVSTKQIGPMTKERINIKIGQWLSEVGLWAHWTYHSSLVATEYSEVMAVDAKNFRSTMGVHAHTDLMLAKYAALYVQRAALEKETLDIWFDHDALEDLSWLAFQDVDFTQGIPANDGDCDLYLQVPPAMPSDSTPAQVVEARKQLDAWHARVNEMRSGGHNCSESSDEESKGHFWGRVVRFRMRHSSVVEDPSGRGSVLSPTDSTDSLGMGGSVQSVRSIGKEDAGFFRSLRTAIRRKFCA</sequence>
<accession>A0A7S2L8U6</accession>
<evidence type="ECO:0000256" key="3">
    <source>
        <dbReference type="ARBA" id="ARBA00022989"/>
    </source>
</evidence>
<dbReference type="PANTHER" id="PTHR10217:SF435">
    <property type="entry name" value="POTASSIUM VOLTAGE-GATED CHANNEL PROTEIN EAG"/>
    <property type="match status" value="1"/>
</dbReference>
<evidence type="ECO:0000256" key="2">
    <source>
        <dbReference type="ARBA" id="ARBA00022692"/>
    </source>
</evidence>
<feature type="compositionally biased region" description="Polar residues" evidence="5">
    <location>
        <begin position="816"/>
        <end position="831"/>
    </location>
</feature>
<dbReference type="InterPro" id="IPR014710">
    <property type="entry name" value="RmlC-like_jellyroll"/>
</dbReference>
<dbReference type="InterPro" id="IPR005821">
    <property type="entry name" value="Ion_trans_dom"/>
</dbReference>